<dbReference type="GO" id="GO:0000287">
    <property type="term" value="F:magnesium ion binding"/>
    <property type="evidence" value="ECO:0007669"/>
    <property type="project" value="UniProtKB-UniRule"/>
</dbReference>
<dbReference type="InterPro" id="IPR027417">
    <property type="entry name" value="P-loop_NTPase"/>
</dbReference>
<comment type="catalytic activity">
    <reaction evidence="1 14">
        <text>[HPr protein]-L-serine + ATP = [HPr protein]-O-phospho-L-serine + ADP + H(+)</text>
        <dbReference type="Rhea" id="RHEA:46600"/>
        <dbReference type="Rhea" id="RHEA-COMP:11602"/>
        <dbReference type="Rhea" id="RHEA-COMP:11603"/>
        <dbReference type="ChEBI" id="CHEBI:15378"/>
        <dbReference type="ChEBI" id="CHEBI:29999"/>
        <dbReference type="ChEBI" id="CHEBI:30616"/>
        <dbReference type="ChEBI" id="CHEBI:83421"/>
        <dbReference type="ChEBI" id="CHEBI:456216"/>
    </reaction>
</comment>
<keyword evidence="8 14" id="KW-0418">Kinase</keyword>
<dbReference type="InterPro" id="IPR011104">
    <property type="entry name" value="Hpr_kin/Pase_C"/>
</dbReference>
<dbReference type="CDD" id="cd01918">
    <property type="entry name" value="HprK_C"/>
    <property type="match status" value="1"/>
</dbReference>
<feature type="domain" description="HPr kinase/phosphorylase C-terminal" evidence="16">
    <location>
        <begin position="133"/>
        <end position="301"/>
    </location>
</feature>
<sequence>MAVERSISVKKIAKHMELAVVAGFEGITRRVSVEMLARPGVEFAGFLDFYDKERILLIGSKEAHFLRLFDEVIQKSRVEAVIKQEPPAVIFSVNVDIPEYFLELGNKYNVPILKSKERTTPVNSKLYSYLRSELAPRQSIHGTLLDIYGMGTLIIGKSGIGKSETALELIKRNHILIADDRVDVYETAPGIIIGQAPKILERYIEIRGIGIVDVVQMLGAGAFRENKKIRLVVELEPWDDKKVYDRLGLETEVYEVFDTKIPKVTIPVLPGRNNATLVESAAMNQKLKYLGYNAAEQLVKNVAIKAAGKGEDDEE</sequence>
<dbReference type="GO" id="GO:0004712">
    <property type="term" value="F:protein serine/threonine/tyrosine kinase activity"/>
    <property type="evidence" value="ECO:0007669"/>
    <property type="project" value="UniProtKB-UniRule"/>
</dbReference>
<dbReference type="InterPro" id="IPR011126">
    <property type="entry name" value="Hpr_kin/Pase_Hpr_N"/>
</dbReference>
<keyword evidence="12" id="KW-0119">Carbohydrate metabolism</keyword>
<feature type="binding site" evidence="14">
    <location>
        <position position="205"/>
    </location>
    <ligand>
        <name>Mg(2+)</name>
        <dbReference type="ChEBI" id="CHEBI:18420"/>
    </ligand>
</feature>
<feature type="active site" description="Proton acceptor; for phosphorylation activity. Proton donor; for dephosphorylation activity" evidence="14">
    <location>
        <position position="180"/>
    </location>
</feature>
<dbReference type="GO" id="GO:0000155">
    <property type="term" value="F:phosphorelay sensor kinase activity"/>
    <property type="evidence" value="ECO:0007669"/>
    <property type="project" value="InterPro"/>
</dbReference>
<feature type="active site" evidence="14">
    <location>
        <position position="141"/>
    </location>
</feature>
<keyword evidence="6 14" id="KW-0479">Metal-binding</keyword>
<evidence type="ECO:0000259" key="16">
    <source>
        <dbReference type="Pfam" id="PF07475"/>
    </source>
</evidence>
<feature type="active site" evidence="14">
    <location>
        <position position="162"/>
    </location>
</feature>
<feature type="binding site" evidence="14">
    <location>
        <position position="163"/>
    </location>
    <ligand>
        <name>Mg(2+)</name>
        <dbReference type="ChEBI" id="CHEBI:18420"/>
    </ligand>
</feature>
<evidence type="ECO:0000256" key="9">
    <source>
        <dbReference type="ARBA" id="ARBA00022840"/>
    </source>
</evidence>
<keyword evidence="5 14" id="KW-0808">Transferase</keyword>
<comment type="function">
    <text evidence="14">Catalyzes the ATP- as well as the pyrophosphate-dependent phosphorylation of a specific serine residue in HPr, a phosphocarrier protein of the phosphoenolpyruvate-dependent sugar phosphotransferase system (PTS). HprK/P also catalyzes the pyrophosphate-producing, inorganic phosphate-dependent dephosphorylation (phosphorolysis) of seryl-phosphorylated HPr (P-Ser-HPr).</text>
</comment>
<dbReference type="EC" id="2.7.11.-" evidence="14"/>
<keyword evidence="18" id="KW-1185">Reference proteome</keyword>
<dbReference type="RefSeq" id="WP_051659083.1">
    <property type="nucleotide sequence ID" value="NZ_LR215050.1"/>
</dbReference>
<protein>
    <recommendedName>
        <fullName evidence="14">HPr kinase/phosphorylase</fullName>
        <shortName evidence="14">HPrK/P</shortName>
        <ecNumber evidence="14">2.7.11.-</ecNumber>
        <ecNumber evidence="14">2.7.4.-</ecNumber>
    </recommendedName>
    <alternativeName>
        <fullName evidence="14">HPr(Ser) kinase/phosphorylase</fullName>
    </alternativeName>
</protein>
<dbReference type="GO" id="GO:0006109">
    <property type="term" value="P:regulation of carbohydrate metabolic process"/>
    <property type="evidence" value="ECO:0007669"/>
    <property type="project" value="UniProtKB-UniRule"/>
</dbReference>
<dbReference type="Pfam" id="PF07475">
    <property type="entry name" value="Hpr_kinase_C"/>
    <property type="match status" value="1"/>
</dbReference>
<evidence type="ECO:0000256" key="5">
    <source>
        <dbReference type="ARBA" id="ARBA00022679"/>
    </source>
</evidence>
<feature type="active site" evidence="14">
    <location>
        <position position="246"/>
    </location>
</feature>
<dbReference type="PANTHER" id="PTHR30305:SF1">
    <property type="entry name" value="HPR KINASE_PHOSPHORYLASE"/>
    <property type="match status" value="1"/>
</dbReference>
<comment type="miscellaneous">
    <text evidence="14">Both phosphorylation and phosphorolysis are carried out by the same active site and suggest a common mechanism for both reactions.</text>
</comment>
<comment type="similarity">
    <text evidence="3 14">Belongs to the HPrK/P family.</text>
</comment>
<evidence type="ECO:0000256" key="4">
    <source>
        <dbReference type="ARBA" id="ARBA00022527"/>
    </source>
</evidence>
<dbReference type="KEGG" id="ahk:NCTC10172_01151"/>
<evidence type="ECO:0000256" key="3">
    <source>
        <dbReference type="ARBA" id="ARBA00006883"/>
    </source>
</evidence>
<dbReference type="SUPFAM" id="SSF53795">
    <property type="entry name" value="PEP carboxykinase-like"/>
    <property type="match status" value="1"/>
</dbReference>
<dbReference type="NCBIfam" id="TIGR00679">
    <property type="entry name" value="hpr-ser"/>
    <property type="match status" value="1"/>
</dbReference>
<gene>
    <name evidence="14 17" type="primary">hprK</name>
    <name evidence="17" type="ORF">NCTC10172_01151</name>
</gene>
<dbReference type="GO" id="GO:0005524">
    <property type="term" value="F:ATP binding"/>
    <property type="evidence" value="ECO:0007669"/>
    <property type="project" value="UniProtKB-UniRule"/>
</dbReference>
<evidence type="ECO:0000256" key="11">
    <source>
        <dbReference type="ARBA" id="ARBA00023268"/>
    </source>
</evidence>
<dbReference type="STRING" id="1408416.GCA_000702765_01327"/>
<feature type="region of interest" description="Important for the catalytic mechanism of both phosphorylation and dephosphorylation" evidence="14">
    <location>
        <begin position="204"/>
        <end position="213"/>
    </location>
</feature>
<dbReference type="Gene3D" id="3.40.50.300">
    <property type="entry name" value="P-loop containing nucleotide triphosphate hydrolases"/>
    <property type="match status" value="1"/>
</dbReference>
<organism evidence="17 18">
    <name type="scientific">Acholeplasma hippikon</name>
    <dbReference type="NCBI Taxonomy" id="264636"/>
    <lineage>
        <taxon>Bacteria</taxon>
        <taxon>Bacillati</taxon>
        <taxon>Mycoplasmatota</taxon>
        <taxon>Mollicutes</taxon>
        <taxon>Acholeplasmatales</taxon>
        <taxon>Acholeplasmataceae</taxon>
        <taxon>Acholeplasma</taxon>
    </lineage>
</organism>
<dbReference type="EMBL" id="LR215050">
    <property type="protein sequence ID" value="VEU83101.1"/>
    <property type="molecule type" value="Genomic_DNA"/>
</dbReference>
<feature type="region of interest" description="Important for the catalytic mechanism of dephosphorylation" evidence="14">
    <location>
        <begin position="267"/>
        <end position="272"/>
    </location>
</feature>
<comment type="domain">
    <text evidence="14">The Walker A ATP-binding motif also binds Pi and PPi.</text>
</comment>
<evidence type="ECO:0000256" key="1">
    <source>
        <dbReference type="ARBA" id="ARBA00001120"/>
    </source>
</evidence>
<dbReference type="FunFam" id="3.40.50.300:FF:000174">
    <property type="entry name" value="HPr kinase/phosphorylase"/>
    <property type="match status" value="1"/>
</dbReference>
<dbReference type="AlphaFoldDB" id="A0A449BKV1"/>
<keyword evidence="7 14" id="KW-0547">Nucleotide-binding</keyword>
<evidence type="ECO:0000256" key="6">
    <source>
        <dbReference type="ARBA" id="ARBA00022723"/>
    </source>
</evidence>
<evidence type="ECO:0000256" key="14">
    <source>
        <dbReference type="HAMAP-Rule" id="MF_01249"/>
    </source>
</evidence>
<accession>A0A449BKV1</accession>
<comment type="catalytic activity">
    <reaction evidence="13 14">
        <text>[HPr protein]-O-phospho-L-serine + phosphate + H(+) = [HPr protein]-L-serine + diphosphate</text>
        <dbReference type="Rhea" id="RHEA:46604"/>
        <dbReference type="Rhea" id="RHEA-COMP:11602"/>
        <dbReference type="Rhea" id="RHEA-COMP:11603"/>
        <dbReference type="ChEBI" id="CHEBI:15378"/>
        <dbReference type="ChEBI" id="CHEBI:29999"/>
        <dbReference type="ChEBI" id="CHEBI:33019"/>
        <dbReference type="ChEBI" id="CHEBI:43474"/>
        <dbReference type="ChEBI" id="CHEBI:83421"/>
    </reaction>
</comment>
<name>A0A449BKV1_9MOLU</name>
<proteinExistence type="inferred from homology"/>
<dbReference type="PANTHER" id="PTHR30305">
    <property type="entry name" value="PROTEIN YJDM-RELATED"/>
    <property type="match status" value="1"/>
</dbReference>
<dbReference type="InterPro" id="IPR003755">
    <property type="entry name" value="HPr(Ser)_kin/Pase"/>
</dbReference>
<dbReference type="EC" id="2.7.4.-" evidence="14"/>
<evidence type="ECO:0000256" key="12">
    <source>
        <dbReference type="ARBA" id="ARBA00023277"/>
    </source>
</evidence>
<evidence type="ECO:0000256" key="8">
    <source>
        <dbReference type="ARBA" id="ARBA00022777"/>
    </source>
</evidence>
<keyword evidence="9 14" id="KW-0067">ATP-binding</keyword>
<evidence type="ECO:0000259" key="15">
    <source>
        <dbReference type="Pfam" id="PF02603"/>
    </source>
</evidence>
<dbReference type="Pfam" id="PF02603">
    <property type="entry name" value="Hpr_kinase_N"/>
    <property type="match status" value="1"/>
</dbReference>
<evidence type="ECO:0000256" key="10">
    <source>
        <dbReference type="ARBA" id="ARBA00022842"/>
    </source>
</evidence>
<keyword evidence="4 14" id="KW-0723">Serine/threonine-protein kinase</keyword>
<dbReference type="SUPFAM" id="SSF75138">
    <property type="entry name" value="HprK N-terminal domain-like"/>
    <property type="match status" value="1"/>
</dbReference>
<keyword evidence="10 14" id="KW-0460">Magnesium</keyword>
<evidence type="ECO:0000256" key="13">
    <source>
        <dbReference type="ARBA" id="ARBA00047657"/>
    </source>
</evidence>
<evidence type="ECO:0000313" key="17">
    <source>
        <dbReference type="EMBL" id="VEU83101.1"/>
    </source>
</evidence>
<evidence type="ECO:0000313" key="18">
    <source>
        <dbReference type="Proteomes" id="UP000290909"/>
    </source>
</evidence>
<dbReference type="Gene3D" id="3.40.1390.20">
    <property type="entry name" value="HprK N-terminal domain-like"/>
    <property type="match status" value="1"/>
</dbReference>
<dbReference type="InterPro" id="IPR028979">
    <property type="entry name" value="Ser_kin/Pase_Hpr-like_N_sf"/>
</dbReference>
<keyword evidence="11 14" id="KW-0511">Multifunctional enzyme</keyword>
<comment type="cofactor">
    <cofactor evidence="2 14">
        <name>Mg(2+)</name>
        <dbReference type="ChEBI" id="CHEBI:18420"/>
    </cofactor>
</comment>
<evidence type="ECO:0000256" key="2">
    <source>
        <dbReference type="ARBA" id="ARBA00001946"/>
    </source>
</evidence>
<feature type="domain" description="HPr(Ser) kinase/phosphorylase N-terminal" evidence="15">
    <location>
        <begin position="7"/>
        <end position="130"/>
    </location>
</feature>
<comment type="subunit">
    <text evidence="14">Homohexamer.</text>
</comment>
<dbReference type="GO" id="GO:0004674">
    <property type="term" value="F:protein serine/threonine kinase activity"/>
    <property type="evidence" value="ECO:0007669"/>
    <property type="project" value="UniProtKB-KW"/>
</dbReference>
<evidence type="ECO:0000256" key="7">
    <source>
        <dbReference type="ARBA" id="ARBA00022741"/>
    </source>
</evidence>
<reference evidence="17 18" key="1">
    <citation type="submission" date="2019-01" db="EMBL/GenBank/DDBJ databases">
        <authorList>
            <consortium name="Pathogen Informatics"/>
        </authorList>
    </citation>
    <scope>NUCLEOTIDE SEQUENCE [LARGE SCALE GENOMIC DNA]</scope>
    <source>
        <strain evidence="17 18">NCTC10172</strain>
    </source>
</reference>
<dbReference type="Proteomes" id="UP000290909">
    <property type="component" value="Chromosome"/>
</dbReference>
<feature type="binding site" evidence="14">
    <location>
        <begin position="156"/>
        <end position="163"/>
    </location>
    <ligand>
        <name>ATP</name>
        <dbReference type="ChEBI" id="CHEBI:30616"/>
    </ligand>
</feature>
<dbReference type="HAMAP" id="MF_01249">
    <property type="entry name" value="HPr_kinase"/>
    <property type="match status" value="1"/>
</dbReference>